<dbReference type="AlphaFoldDB" id="A0A4U2YZ73"/>
<dbReference type="EMBL" id="SZPU01000062">
    <property type="protein sequence ID" value="TKI65591.1"/>
    <property type="molecule type" value="Genomic_DNA"/>
</dbReference>
<name>A0A4U2YZ73_9BACI</name>
<evidence type="ECO:0000313" key="1">
    <source>
        <dbReference type="EMBL" id="TKI65591.1"/>
    </source>
</evidence>
<protein>
    <submittedName>
        <fullName evidence="1">Uncharacterized protein</fullName>
    </submittedName>
</protein>
<evidence type="ECO:0000313" key="2">
    <source>
        <dbReference type="Proteomes" id="UP000308744"/>
    </source>
</evidence>
<dbReference type="RefSeq" id="WP_107896408.1">
    <property type="nucleotide sequence ID" value="NZ_PYWM01000020.1"/>
</dbReference>
<reference evidence="1 2" key="1">
    <citation type="submission" date="2019-04" db="EMBL/GenBank/DDBJ databases">
        <title>Lysinibacillus genome sequencing.</title>
        <authorList>
            <person name="Dunlap C."/>
        </authorList>
    </citation>
    <scope>NUCLEOTIDE SEQUENCE [LARGE SCALE GENOMIC DNA]</scope>
    <source>
        <strain evidence="1 2">CCTCC AB 2010389</strain>
    </source>
</reference>
<proteinExistence type="predicted"/>
<gene>
    <name evidence="1" type="ORF">FC756_16205</name>
</gene>
<organism evidence="1 2">
    <name type="scientific">Lysinibacillus mangiferihumi</name>
    <dbReference type="NCBI Taxonomy" id="1130819"/>
    <lineage>
        <taxon>Bacteria</taxon>
        <taxon>Bacillati</taxon>
        <taxon>Bacillota</taxon>
        <taxon>Bacilli</taxon>
        <taxon>Bacillales</taxon>
        <taxon>Bacillaceae</taxon>
        <taxon>Lysinibacillus</taxon>
    </lineage>
</organism>
<accession>A0A4U2YZ73</accession>
<sequence>MAGIYRERKRAIFSALCREFGESEAHDQYSWRGYKDKTCTVCGSEVVDYSEWHETGYETKHCTNGCWSIETYGLSTEFKTRGFFQKVTNNRSLNYKAIKSMLNHAENHFNQALQKERRRVKRMKRLTHRKSK</sequence>
<dbReference type="Proteomes" id="UP000308744">
    <property type="component" value="Unassembled WGS sequence"/>
</dbReference>
<comment type="caution">
    <text evidence="1">The sequence shown here is derived from an EMBL/GenBank/DDBJ whole genome shotgun (WGS) entry which is preliminary data.</text>
</comment>
<keyword evidence="2" id="KW-1185">Reference proteome</keyword>